<feature type="compositionally biased region" description="Polar residues" evidence="6">
    <location>
        <begin position="210"/>
        <end position="219"/>
    </location>
</feature>
<protein>
    <submittedName>
        <fullName evidence="9">Low-affinity phosphate transporter</fullName>
    </submittedName>
</protein>
<dbReference type="PANTHER" id="PTHR10283">
    <property type="entry name" value="SOLUTE CARRIER FAMILY 13 MEMBER"/>
    <property type="match status" value="1"/>
</dbReference>
<comment type="subcellular location">
    <subcellularLocation>
        <location evidence="1">Membrane</location>
        <topology evidence="1">Multi-pass membrane protein</topology>
    </subcellularLocation>
</comment>
<evidence type="ECO:0000256" key="3">
    <source>
        <dbReference type="ARBA" id="ARBA00022692"/>
    </source>
</evidence>
<proteinExistence type="predicted"/>
<evidence type="ECO:0000259" key="8">
    <source>
        <dbReference type="PROSITE" id="PS51382"/>
    </source>
</evidence>
<dbReference type="InterPro" id="IPR004680">
    <property type="entry name" value="Cit_transptr-like_dom"/>
</dbReference>
<dbReference type="Proteomes" id="UP001274830">
    <property type="component" value="Unassembled WGS sequence"/>
</dbReference>
<keyword evidence="4 7" id="KW-1133">Transmembrane helix</keyword>
<evidence type="ECO:0000313" key="9">
    <source>
        <dbReference type="EMBL" id="KAK3675024.1"/>
    </source>
</evidence>
<dbReference type="InterPro" id="IPR004331">
    <property type="entry name" value="SPX_dom"/>
</dbReference>
<dbReference type="RefSeq" id="XP_064696358.1">
    <property type="nucleotide sequence ID" value="XM_064836149.1"/>
</dbReference>
<name>A0AAE0WNM2_9PEZI</name>
<comment type="caution">
    <text evidence="9">The sequence shown here is derived from an EMBL/GenBank/DDBJ whole genome shotgun (WGS) entry which is preliminary data.</text>
</comment>
<feature type="compositionally biased region" description="Polar residues" evidence="6">
    <location>
        <begin position="181"/>
        <end position="190"/>
    </location>
</feature>
<feature type="transmembrane region" description="Helical" evidence="7">
    <location>
        <begin position="444"/>
        <end position="477"/>
    </location>
</feature>
<feature type="domain" description="SPX" evidence="8">
    <location>
        <begin position="1"/>
        <end position="293"/>
    </location>
</feature>
<evidence type="ECO:0000256" key="5">
    <source>
        <dbReference type="ARBA" id="ARBA00023136"/>
    </source>
</evidence>
<keyword evidence="3 7" id="KW-0812">Transmembrane</keyword>
<evidence type="ECO:0000256" key="6">
    <source>
        <dbReference type="SAM" id="MobiDB-lite"/>
    </source>
</evidence>
<dbReference type="GO" id="GO:0005886">
    <property type="term" value="C:plasma membrane"/>
    <property type="evidence" value="ECO:0007669"/>
    <property type="project" value="TreeGrafter"/>
</dbReference>
<dbReference type="Pfam" id="PF03105">
    <property type="entry name" value="SPX"/>
    <property type="match status" value="2"/>
</dbReference>
<dbReference type="GeneID" id="89960683"/>
<feature type="transmembrane region" description="Helical" evidence="7">
    <location>
        <begin position="806"/>
        <end position="823"/>
    </location>
</feature>
<feature type="transmembrane region" description="Helical" evidence="7">
    <location>
        <begin position="670"/>
        <end position="688"/>
    </location>
</feature>
<organism evidence="9 10">
    <name type="scientific">Recurvomyces mirabilis</name>
    <dbReference type="NCBI Taxonomy" id="574656"/>
    <lineage>
        <taxon>Eukaryota</taxon>
        <taxon>Fungi</taxon>
        <taxon>Dikarya</taxon>
        <taxon>Ascomycota</taxon>
        <taxon>Pezizomycotina</taxon>
        <taxon>Dothideomycetes</taxon>
        <taxon>Dothideomycetidae</taxon>
        <taxon>Mycosphaerellales</taxon>
        <taxon>Teratosphaeriaceae</taxon>
        <taxon>Recurvomyces</taxon>
    </lineage>
</organism>
<feature type="transmembrane region" description="Helical" evidence="7">
    <location>
        <begin position="410"/>
        <end position="432"/>
    </location>
</feature>
<feature type="transmembrane region" description="Helical" evidence="7">
    <location>
        <begin position="694"/>
        <end position="716"/>
    </location>
</feature>
<evidence type="ECO:0000256" key="4">
    <source>
        <dbReference type="ARBA" id="ARBA00022989"/>
    </source>
</evidence>
<keyword evidence="10" id="KW-1185">Reference proteome</keyword>
<dbReference type="EMBL" id="JAUTXT010000016">
    <property type="protein sequence ID" value="KAK3675024.1"/>
    <property type="molecule type" value="Genomic_DNA"/>
</dbReference>
<dbReference type="GO" id="GO:0005315">
    <property type="term" value="F:phosphate transmembrane transporter activity"/>
    <property type="evidence" value="ECO:0007669"/>
    <property type="project" value="TreeGrafter"/>
</dbReference>
<dbReference type="CDD" id="cd14478">
    <property type="entry name" value="SPX_PHO87_PHO90_like"/>
    <property type="match status" value="1"/>
</dbReference>
<dbReference type="AlphaFoldDB" id="A0AAE0WNM2"/>
<feature type="compositionally biased region" description="Acidic residues" evidence="6">
    <location>
        <begin position="167"/>
        <end position="178"/>
    </location>
</feature>
<feature type="transmembrane region" description="Helical" evidence="7">
    <location>
        <begin position="723"/>
        <end position="741"/>
    </location>
</feature>
<feature type="transmembrane region" description="Helical" evidence="7">
    <location>
        <begin position="860"/>
        <end position="878"/>
    </location>
</feature>
<reference evidence="9" key="1">
    <citation type="submission" date="2023-07" db="EMBL/GenBank/DDBJ databases">
        <title>Black Yeasts Isolated from many extreme environments.</title>
        <authorList>
            <person name="Coleine C."/>
            <person name="Stajich J.E."/>
            <person name="Selbmann L."/>
        </authorList>
    </citation>
    <scope>NUCLEOTIDE SEQUENCE</scope>
    <source>
        <strain evidence="9">CCFEE 5485</strain>
    </source>
</reference>
<accession>A0AAE0WNM2</accession>
<gene>
    <name evidence="9" type="primary">PHO91</name>
    <name evidence="9" type="ORF">LTR78_004957</name>
</gene>
<evidence type="ECO:0000256" key="2">
    <source>
        <dbReference type="ARBA" id="ARBA00022448"/>
    </source>
</evidence>
<keyword evidence="2" id="KW-0813">Transport</keyword>
<evidence type="ECO:0000256" key="7">
    <source>
        <dbReference type="SAM" id="Phobius"/>
    </source>
</evidence>
<feature type="transmembrane region" description="Helical" evidence="7">
    <location>
        <begin position="623"/>
        <end position="649"/>
    </location>
</feature>
<evidence type="ECO:0000313" key="10">
    <source>
        <dbReference type="Proteomes" id="UP001274830"/>
    </source>
</evidence>
<dbReference type="Pfam" id="PF03600">
    <property type="entry name" value="CitMHS"/>
    <property type="match status" value="1"/>
</dbReference>
<feature type="region of interest" description="Disordered" evidence="6">
    <location>
        <begin position="137"/>
        <end position="222"/>
    </location>
</feature>
<dbReference type="PROSITE" id="PS51382">
    <property type="entry name" value="SPX"/>
    <property type="match status" value="1"/>
</dbReference>
<feature type="transmembrane region" description="Helical" evidence="7">
    <location>
        <begin position="497"/>
        <end position="522"/>
    </location>
</feature>
<feature type="region of interest" description="Disordered" evidence="6">
    <location>
        <begin position="39"/>
        <end position="63"/>
    </location>
</feature>
<sequence>MKFSHSIQFNAVPDWSSHYISYSNLKKLIYQLEKQINQANGGGGSKQDDAESSPLLTQSGAWDDPDKTFSRKLDDELEKVCSFYQLKELEIFGEVDALLRDLEEFQQEHEAGEQEGEGYGVRRQSVWARARQQSIFKSFTQPKRRRSSTLNTGRTADSRTAETRAPDEDESEEEDDANEGTALTKSTTSDGRPGTSGKGRDRRASVAEHMSSNDMNSSAEIRRRPSTAFNDFGDDALQALYDEGITLKKRLVNLYVNVNELRSFVQLNEKGFTKVLKKYDKVLDRDLKKKWVNDNVKTAAPFQSNASEALADHVAKLEDGYASIVTHGDVEAARRELRLHLREHVVWERNTVWREMIGIERKAQAANLGIRNTMLGQETDPKKARLQGDDEGGATKEVQTPVGRYTCPTFLLSSTFWVLVACCAIFAVLLGVRFMEKPEQQNCLALIIFVSLLWATEAIPLFVTSLLVPFLVVVLQVVRQDEKPHARLSSKAAASYVFASMWTPVIMLLLGGFTIAAALSKYNIAKMMATFVLSKAGTKPRTVLLASMGIATFSSMWISNVAAPVLCYSIVQPILRNLPSDSDMSKALLLGIALASNMGGAASPIASPQNLIALQNMEPQPGWLIWFFIALPVCIISILLIWLLLLVTFRPGRNTTIVPIRPMKDKFTGIQWFISIVTLATIILWCLSHQLEGVFGDMGVIAIIPIALFFGTGILTKEDFNNFLWTIIILAAGGLALGKAVNSSGLLTTIAISITQKVDGLSLYAVTCVFAALIAVVATFISHTVAALIILPLVKEVGLGMADPHPNLLVMASVLMASAAMGLPTSGFPNMTAIMMEDPQTGQRYLQVRHFLTRGVPASLMAYVVIITVGYGCMVAVGF</sequence>
<keyword evidence="5 7" id="KW-0472">Membrane</keyword>
<dbReference type="CDD" id="cd01115">
    <property type="entry name" value="SLC13_permease"/>
    <property type="match status" value="1"/>
</dbReference>
<feature type="compositionally biased region" description="Basic and acidic residues" evidence="6">
    <location>
        <begin position="156"/>
        <end position="166"/>
    </location>
</feature>
<evidence type="ECO:0000256" key="1">
    <source>
        <dbReference type="ARBA" id="ARBA00004141"/>
    </source>
</evidence>
<dbReference type="PANTHER" id="PTHR10283:SF92">
    <property type="entry name" value="LOW-AFFINITY PHOSPHATE TRANSPORTER PHO91"/>
    <property type="match status" value="1"/>
</dbReference>
<feature type="transmembrane region" description="Helical" evidence="7">
    <location>
        <begin position="761"/>
        <end position="794"/>
    </location>
</feature>
<dbReference type="GO" id="GO:0006817">
    <property type="term" value="P:phosphate ion transport"/>
    <property type="evidence" value="ECO:0007669"/>
    <property type="project" value="TreeGrafter"/>
</dbReference>
<dbReference type="GO" id="GO:0006797">
    <property type="term" value="P:polyphosphate metabolic process"/>
    <property type="evidence" value="ECO:0007669"/>
    <property type="project" value="TreeGrafter"/>
</dbReference>